<dbReference type="Gene3D" id="3.90.55.10">
    <property type="entry name" value="Dimethylsulfoxide Reductase, domain 3"/>
    <property type="match status" value="1"/>
</dbReference>
<evidence type="ECO:0000259" key="9">
    <source>
        <dbReference type="Pfam" id="PF18364"/>
    </source>
</evidence>
<name>A0ABT4MQH6_GORRU</name>
<dbReference type="InterPro" id="IPR006656">
    <property type="entry name" value="Mopterin_OxRdtase"/>
</dbReference>
<feature type="domain" description="Molybdopterin oxidoreductase" evidence="7">
    <location>
        <begin position="51"/>
        <end position="506"/>
    </location>
</feature>
<comment type="cofactor">
    <cofactor evidence="1">
        <name>Mo-bis(molybdopterin guanine dinucleotide)</name>
        <dbReference type="ChEBI" id="CHEBI:60539"/>
    </cofactor>
</comment>
<dbReference type="Pfam" id="PF18364">
    <property type="entry name" value="Molybdopterin_N"/>
    <property type="match status" value="1"/>
</dbReference>
<organism evidence="10 11">
    <name type="scientific">Gordonia rubripertincta</name>
    <name type="common">Rhodococcus corallinus</name>
    <dbReference type="NCBI Taxonomy" id="36822"/>
    <lineage>
        <taxon>Bacteria</taxon>
        <taxon>Bacillati</taxon>
        <taxon>Actinomycetota</taxon>
        <taxon>Actinomycetes</taxon>
        <taxon>Mycobacteriales</taxon>
        <taxon>Gordoniaceae</taxon>
        <taxon>Gordonia</taxon>
    </lineage>
</organism>
<dbReference type="SUPFAM" id="SSF50692">
    <property type="entry name" value="ADC-like"/>
    <property type="match status" value="1"/>
</dbReference>
<dbReference type="InterPro" id="IPR006657">
    <property type="entry name" value="MoPterin_dinucl-bd_dom"/>
</dbReference>
<dbReference type="SUPFAM" id="SSF53706">
    <property type="entry name" value="Formate dehydrogenase/DMSO reductase, domains 1-3"/>
    <property type="match status" value="1"/>
</dbReference>
<feature type="domain" description="Molybdopterin oxidoreductase N-terminal" evidence="9">
    <location>
        <begin position="9"/>
        <end position="46"/>
    </location>
</feature>
<keyword evidence="6" id="KW-0560">Oxidoreductase</keyword>
<dbReference type="InterPro" id="IPR009010">
    <property type="entry name" value="Asp_de-COase-like_dom_sf"/>
</dbReference>
<dbReference type="EMBL" id="JAPWIE010000001">
    <property type="protein sequence ID" value="MCZ4549255.1"/>
    <property type="molecule type" value="Genomic_DNA"/>
</dbReference>
<evidence type="ECO:0000259" key="8">
    <source>
        <dbReference type="Pfam" id="PF01568"/>
    </source>
</evidence>
<evidence type="ECO:0000256" key="3">
    <source>
        <dbReference type="ARBA" id="ARBA00022505"/>
    </source>
</evidence>
<evidence type="ECO:0000256" key="2">
    <source>
        <dbReference type="ARBA" id="ARBA00010312"/>
    </source>
</evidence>
<dbReference type="InterPro" id="IPR006655">
    <property type="entry name" value="Mopterin_OxRdtase_prok_CS"/>
</dbReference>
<dbReference type="Gene3D" id="3.40.50.740">
    <property type="match status" value="1"/>
</dbReference>
<keyword evidence="11" id="KW-1185">Reference proteome</keyword>
<dbReference type="InterPro" id="IPR050612">
    <property type="entry name" value="Prok_Mopterin_Oxidored"/>
</dbReference>
<reference evidence="10" key="1">
    <citation type="submission" date="2022-12" db="EMBL/GenBank/DDBJ databases">
        <authorList>
            <person name="Krivoruchko A.V."/>
            <person name="Elkin A."/>
        </authorList>
    </citation>
    <scope>NUCLEOTIDE SEQUENCE</scope>
    <source>
        <strain evidence="10">IEGM 1388</strain>
    </source>
</reference>
<sequence>MAAEELVNSSHWGAFTASLDEQGLSVTPDPADPDPSELLRNIPASLDKGVRVLHPSVRRGWLEDGPGPSDRRGSDEYVEVSWDRALDLLAGELERVRSTYGNPAIFGGSYGWASAGRFHHAQSQIHRFLNTIGGYTRSVHSYSHGASSVLLPHIVGDEAPLYRPTTWNVLSEHTDLFVCFGGIPAKNVQINAGGISRHTVRESLERARARGAEFVTISPLSDDLATVTDAQWISINPATDTALMLALCWVLLTEGLCDLEFVDKYTVGFEEFARYLRGQTDGIAKTPGWAANICGIDAPTIADLARRMAAGRTMVTTSWSLQRARFGEQPVWASIALAAFLGQIGLPGGGFGHGYGSTGGMGAGKLPYPLPTFHQGVNSVSDFIPVARISDMLLEPGAGYEYNGQSRVYPDTKLIYWAGGNPFHHHQDLVRLRAGFQRPDTVVVHEPFWTATARHADIVLPVTTTLERNDIGCGRYDEIMTAMQQISPPVGESLSDYAILTGLSKRLGVENQFTEGRDEWDWLEHIYERWREAIPDQFTPAQDFGEFWASRHLDLPGADAKHVLFEDFRNDPEKYRLATPSGRIEISSSTIAGFGYDDCPPHPTWLAPDETVDVGSGQYPLCLVANNPASRLHSQLDNGAVSVESKVLGREPIRLNPGDAQARGIATGDIVLVRSDTGEMLAGAVLDDRVSGNVVQISTGAWFDYSSPDVAGCIHGNPNVLTRDTGSSKLAQGSTGQLVRVEVEVYTGEVPDVVVHDQHRWMSPT</sequence>
<dbReference type="PANTHER" id="PTHR43742:SF10">
    <property type="entry name" value="TRIMETHYLAMINE-N-OXIDE REDUCTASE 2"/>
    <property type="match status" value="1"/>
</dbReference>
<evidence type="ECO:0000259" key="7">
    <source>
        <dbReference type="Pfam" id="PF00384"/>
    </source>
</evidence>
<dbReference type="Proteomes" id="UP001067235">
    <property type="component" value="Unassembled WGS sequence"/>
</dbReference>
<feature type="domain" description="Molybdopterin dinucleotide-binding" evidence="8">
    <location>
        <begin position="622"/>
        <end position="734"/>
    </location>
</feature>
<evidence type="ECO:0000256" key="1">
    <source>
        <dbReference type="ARBA" id="ARBA00001942"/>
    </source>
</evidence>
<comment type="caution">
    <text evidence="10">The sequence shown here is derived from an EMBL/GenBank/DDBJ whole genome shotgun (WGS) entry which is preliminary data.</text>
</comment>
<keyword evidence="5" id="KW-0574">Periplasm</keyword>
<keyword evidence="3" id="KW-0500">Molybdenum</keyword>
<comment type="similarity">
    <text evidence="2">Belongs to the prokaryotic molybdopterin-containing oxidoreductase family.</text>
</comment>
<protein>
    <submittedName>
        <fullName evidence="10">Molybdopterin-dependent oxidoreductase</fullName>
    </submittedName>
</protein>
<keyword evidence="4" id="KW-0479">Metal-binding</keyword>
<evidence type="ECO:0000313" key="11">
    <source>
        <dbReference type="Proteomes" id="UP001067235"/>
    </source>
</evidence>
<dbReference type="PANTHER" id="PTHR43742">
    <property type="entry name" value="TRIMETHYLAMINE-N-OXIDE REDUCTASE"/>
    <property type="match status" value="1"/>
</dbReference>
<dbReference type="Pfam" id="PF00384">
    <property type="entry name" value="Molybdopterin"/>
    <property type="match status" value="1"/>
</dbReference>
<proteinExistence type="inferred from homology"/>
<evidence type="ECO:0000256" key="4">
    <source>
        <dbReference type="ARBA" id="ARBA00022723"/>
    </source>
</evidence>
<evidence type="ECO:0000313" key="10">
    <source>
        <dbReference type="EMBL" id="MCZ4549255.1"/>
    </source>
</evidence>
<dbReference type="RefSeq" id="WP_301569750.1">
    <property type="nucleotide sequence ID" value="NZ_JAPWIE010000001.1"/>
</dbReference>
<evidence type="ECO:0000256" key="5">
    <source>
        <dbReference type="ARBA" id="ARBA00022764"/>
    </source>
</evidence>
<dbReference type="PROSITE" id="PS00490">
    <property type="entry name" value="MOLYBDOPTERIN_PROK_2"/>
    <property type="match status" value="1"/>
</dbReference>
<gene>
    <name evidence="10" type="ORF">O4213_04635</name>
</gene>
<dbReference type="InterPro" id="IPR041460">
    <property type="entry name" value="Molybdopterin_N"/>
</dbReference>
<dbReference type="Pfam" id="PF01568">
    <property type="entry name" value="Molydop_binding"/>
    <property type="match status" value="1"/>
</dbReference>
<accession>A0ABT4MQH6</accession>
<evidence type="ECO:0000256" key="6">
    <source>
        <dbReference type="ARBA" id="ARBA00023002"/>
    </source>
</evidence>
<dbReference type="Gene3D" id="2.40.40.20">
    <property type="match status" value="1"/>
</dbReference>
<dbReference type="Gene3D" id="3.40.228.10">
    <property type="entry name" value="Dimethylsulfoxide Reductase, domain 2"/>
    <property type="match status" value="1"/>
</dbReference>